<dbReference type="GO" id="GO:0032259">
    <property type="term" value="P:methylation"/>
    <property type="evidence" value="ECO:0007669"/>
    <property type="project" value="UniProtKB-KW"/>
</dbReference>
<dbReference type="AlphaFoldDB" id="A0A5M7BBI8"/>
<dbReference type="InterPro" id="IPR002052">
    <property type="entry name" value="DNA_methylase_N6_adenine_CS"/>
</dbReference>
<feature type="domain" description="Methyltransferase small" evidence="1">
    <location>
        <begin position="189"/>
        <end position="265"/>
    </location>
</feature>
<dbReference type="OrthoDB" id="267914at2"/>
<dbReference type="PROSITE" id="PS00092">
    <property type="entry name" value="N6_MTASE"/>
    <property type="match status" value="1"/>
</dbReference>
<evidence type="ECO:0000313" key="2">
    <source>
        <dbReference type="EMBL" id="KAA5826842.1"/>
    </source>
</evidence>
<keyword evidence="2" id="KW-0808">Transferase</keyword>
<gene>
    <name evidence="2" type="ORF">F1721_30555</name>
</gene>
<dbReference type="Gene3D" id="3.40.50.150">
    <property type="entry name" value="Vaccinia Virus protein VP39"/>
    <property type="match status" value="1"/>
</dbReference>
<dbReference type="GO" id="GO:0003676">
    <property type="term" value="F:nucleic acid binding"/>
    <property type="evidence" value="ECO:0007669"/>
    <property type="project" value="InterPro"/>
</dbReference>
<organism evidence="2 3">
    <name type="scientific">Saccharopolyspora hirsuta</name>
    <dbReference type="NCBI Taxonomy" id="1837"/>
    <lineage>
        <taxon>Bacteria</taxon>
        <taxon>Bacillati</taxon>
        <taxon>Actinomycetota</taxon>
        <taxon>Actinomycetes</taxon>
        <taxon>Pseudonocardiales</taxon>
        <taxon>Pseudonocardiaceae</taxon>
        <taxon>Saccharopolyspora</taxon>
    </lineage>
</organism>
<comment type="caution">
    <text evidence="2">The sequence shown here is derived from an EMBL/GenBank/DDBJ whole genome shotgun (WGS) entry which is preliminary data.</text>
</comment>
<dbReference type="Proteomes" id="UP000323946">
    <property type="component" value="Unassembled WGS sequence"/>
</dbReference>
<sequence length="404" mass="44249">MHLSENDAATLPGSGLRWLSANGAEPPVRVVDADDRMSANRAHRLVTRGTGLLWRGDFHQARQLLNALARRLRRPPQHTSSMAEAFFHQRQEQARKARALSLVLVRVEPDHVLALRRAPDVSSACRDVYGPADAPYAVPLRELLGVIGAQEWRRKGVPVPALGARIHPHYGVFAPTRSEYVDLVADAPLPPTRTAFDIGTGTGVLAAVLARRGVARVVAADNSARAIRCVDDNARRLGLAERIHPLQTDIFPPGRAQLVVCNPPWIPARPHSSLDHAVYDPENRMLLGFLGGLAAHLHPGGEGWLILSDLAERLGLRTRADLLNAVHRAGLRVIGRSDTAARHPKASAPGDPLHAVRAAEIISLWRLAPSEWLKRGHLRTSRSRARARPICANRKGDTCKSRSW</sequence>
<dbReference type="CDD" id="cd02440">
    <property type="entry name" value="AdoMet_MTases"/>
    <property type="match status" value="1"/>
</dbReference>
<dbReference type="InterPro" id="IPR029063">
    <property type="entry name" value="SAM-dependent_MTases_sf"/>
</dbReference>
<evidence type="ECO:0000313" key="3">
    <source>
        <dbReference type="Proteomes" id="UP000323946"/>
    </source>
</evidence>
<name>A0A5M7BBI8_SACHI</name>
<dbReference type="Pfam" id="PF05175">
    <property type="entry name" value="MTS"/>
    <property type="match status" value="1"/>
</dbReference>
<dbReference type="SMR" id="A0A5M7BBI8"/>
<accession>A0A5M7BBI8</accession>
<reference evidence="2 3" key="1">
    <citation type="submission" date="2019-09" db="EMBL/GenBank/DDBJ databases">
        <title>Draft genome sequence of the thermophilic Saccharopolyspora hirsuta VKM Ac-666T.</title>
        <authorList>
            <person name="Lobastova T.G."/>
            <person name="Fokina V."/>
            <person name="Bragin E.Y."/>
            <person name="Shtratnikova V.Y."/>
            <person name="Starodumova I.P."/>
            <person name="Tarlachkov S.V."/>
            <person name="Donova M.V."/>
        </authorList>
    </citation>
    <scope>NUCLEOTIDE SEQUENCE [LARGE SCALE GENOMIC DNA]</scope>
    <source>
        <strain evidence="2 3">VKM Ac-666</strain>
    </source>
</reference>
<dbReference type="InterPro" id="IPR050320">
    <property type="entry name" value="N5-glutamine_MTase"/>
</dbReference>
<dbReference type="PANTHER" id="PTHR18895:SF74">
    <property type="entry name" value="MTRF1L RELEASE FACTOR GLUTAMINE METHYLTRANSFERASE"/>
    <property type="match status" value="1"/>
</dbReference>
<dbReference type="RefSeq" id="WP_150070292.1">
    <property type="nucleotide sequence ID" value="NZ_JBEPFH010000003.1"/>
</dbReference>
<keyword evidence="3" id="KW-1185">Reference proteome</keyword>
<dbReference type="PANTHER" id="PTHR18895">
    <property type="entry name" value="HEMK METHYLTRANSFERASE"/>
    <property type="match status" value="1"/>
</dbReference>
<evidence type="ECO:0000259" key="1">
    <source>
        <dbReference type="Pfam" id="PF05175"/>
    </source>
</evidence>
<dbReference type="GO" id="GO:0036009">
    <property type="term" value="F:protein-glutamine N-methyltransferase activity"/>
    <property type="evidence" value="ECO:0007669"/>
    <property type="project" value="TreeGrafter"/>
</dbReference>
<dbReference type="SUPFAM" id="SSF53335">
    <property type="entry name" value="S-adenosyl-L-methionine-dependent methyltransferases"/>
    <property type="match status" value="1"/>
</dbReference>
<keyword evidence="2" id="KW-0489">Methyltransferase</keyword>
<dbReference type="InterPro" id="IPR007848">
    <property type="entry name" value="Small_mtfrase_dom"/>
</dbReference>
<protein>
    <submittedName>
        <fullName evidence="2">Class I SAM-dependent methyltransferase</fullName>
    </submittedName>
</protein>
<proteinExistence type="predicted"/>
<dbReference type="EMBL" id="VWPH01000017">
    <property type="protein sequence ID" value="KAA5826842.1"/>
    <property type="molecule type" value="Genomic_DNA"/>
</dbReference>